<accession>X1Q6H5</accession>
<dbReference type="EMBL" id="BARW01000391">
    <property type="protein sequence ID" value="GAI63833.1"/>
    <property type="molecule type" value="Genomic_DNA"/>
</dbReference>
<evidence type="ECO:0008006" key="3">
    <source>
        <dbReference type="Google" id="ProtNLM"/>
    </source>
</evidence>
<evidence type="ECO:0000313" key="2">
    <source>
        <dbReference type="EMBL" id="GAI63833.1"/>
    </source>
</evidence>
<dbReference type="InterPro" id="IPR036116">
    <property type="entry name" value="FN3_sf"/>
</dbReference>
<proteinExistence type="predicted"/>
<name>X1Q6H5_9ZZZZ</name>
<reference evidence="2" key="1">
    <citation type="journal article" date="2014" name="Front. Microbiol.">
        <title>High frequency of phylogenetically diverse reductive dehalogenase-homologous genes in deep subseafloor sedimentary metagenomes.</title>
        <authorList>
            <person name="Kawai M."/>
            <person name="Futagami T."/>
            <person name="Toyoda A."/>
            <person name="Takaki Y."/>
            <person name="Nishi S."/>
            <person name="Hori S."/>
            <person name="Arai W."/>
            <person name="Tsubouchi T."/>
            <person name="Morono Y."/>
            <person name="Uchiyama I."/>
            <person name="Ito T."/>
            <person name="Fujiyama A."/>
            <person name="Inagaki F."/>
            <person name="Takami H."/>
        </authorList>
    </citation>
    <scope>NUCLEOTIDE SEQUENCE</scope>
    <source>
        <strain evidence="2">Expedition CK06-06</strain>
    </source>
</reference>
<dbReference type="SUPFAM" id="SSF49265">
    <property type="entry name" value="Fibronectin type III"/>
    <property type="match status" value="1"/>
</dbReference>
<feature type="non-terminal residue" evidence="2">
    <location>
        <position position="537"/>
    </location>
</feature>
<organism evidence="2">
    <name type="scientific">marine sediment metagenome</name>
    <dbReference type="NCBI Taxonomy" id="412755"/>
    <lineage>
        <taxon>unclassified sequences</taxon>
        <taxon>metagenomes</taxon>
        <taxon>ecological metagenomes</taxon>
    </lineage>
</organism>
<gene>
    <name evidence="2" type="ORF">S12H4_01820</name>
</gene>
<protein>
    <recommendedName>
        <fullName evidence="3">Fibronectin type-III domain-containing protein</fullName>
    </recommendedName>
</protein>
<evidence type="ECO:0000256" key="1">
    <source>
        <dbReference type="SAM" id="MobiDB-lite"/>
    </source>
</evidence>
<feature type="region of interest" description="Disordered" evidence="1">
    <location>
        <begin position="425"/>
        <end position="456"/>
    </location>
</feature>
<dbReference type="AlphaFoldDB" id="X1Q6H5"/>
<sequence length="537" mass="57591">MPEVTYHFNAYTTPVWANPDNLVDGDTGTFAASAAKKSEQVLTGNNCPGTNLGTITKVELRVFAHGDGNDRIDITPVFDGGDGEVHETTPVVSPGAWTPYVNITWDTNSHDFALWSQVQDLDCIIDNVAVAKANVMYASKVEIRVTYWVPPVSDIDVGAAPIDRSGYRPAGTMVAKNNPANASGIIQTVKAWSHNSITDFYVGTFYRPDPDNFPNKLKCRDSQFAGSLPADSEQTLTGLYIAVQEGDYIGCFFPSGSIDTYIFGFDGFWRVTGEFIDPGDETTYPFYMGDVISLYGYGDFIPPAPPTAATQAVDDISQATATGNGNITGTFEHCSKRGVCWNTTGNPTVADSKSEETDSFGTGAFTRPMTGLSPSQHYYVRAYAYNSEGYGYGNQVEFDTLALAAPTATTQAVTDILGATATGNGSVTDTGGENPSKRGVCWNTTGNPTVADDKSEETDSFGLGVFSRPMTGLITDTHYYVRAYVYNSQGYGYGNEVEFDAIAPPDIDIGAPAIERASYTTPNFTRISTANPANASG</sequence>
<comment type="caution">
    <text evidence="2">The sequence shown here is derived from an EMBL/GenBank/DDBJ whole genome shotgun (WGS) entry which is preliminary data.</text>
</comment>